<keyword evidence="1" id="KW-0472">Membrane</keyword>
<sequence length="276" mass="30390">MILLALIGVIGLAFLYNARSAGRLADTLSRTEALTAQEAFQAAASTQQNPVVTVRGRTALLSRRPEAAPLSEHQCPWWALRVRPLRRWIRGGRVPMFPRECRSDAAFAVTDGAHRVRVEPAGLVAYGHPASERVREPMPGAFSSAPLPPATDRVLRRCPELRDLVDSRRQRAVELTEWTLREGEEVAITGELGAAPDTSEIVLRRHRPTRRGRATVFGMTPGKDHTDVTDLRWRERRARWVGGGFTLFGFGLLLFALPSFFTDLAAAIAGVTGLAP</sequence>
<keyword evidence="1" id="KW-0812">Transmembrane</keyword>
<dbReference type="RefSeq" id="WP_184582720.1">
    <property type="nucleotide sequence ID" value="NZ_JACHJT010000001.1"/>
</dbReference>
<dbReference type="EMBL" id="JACHJT010000001">
    <property type="protein sequence ID" value="MBB4934557.1"/>
    <property type="molecule type" value="Genomic_DNA"/>
</dbReference>
<evidence type="ECO:0000313" key="3">
    <source>
        <dbReference type="Proteomes" id="UP000523007"/>
    </source>
</evidence>
<keyword evidence="1" id="KW-1133">Transmembrane helix</keyword>
<gene>
    <name evidence="2" type="ORF">F4561_005377</name>
</gene>
<feature type="transmembrane region" description="Helical" evidence="1">
    <location>
        <begin position="240"/>
        <end position="261"/>
    </location>
</feature>
<comment type="caution">
    <text evidence="2">The sequence shown here is derived from an EMBL/GenBank/DDBJ whole genome shotgun (WGS) entry which is preliminary data.</text>
</comment>
<protein>
    <submittedName>
        <fullName evidence="2">Uncharacterized protein</fullName>
    </submittedName>
</protein>
<keyword evidence="3" id="KW-1185">Reference proteome</keyword>
<dbReference type="AlphaFoldDB" id="A0A7W7W4U8"/>
<proteinExistence type="predicted"/>
<dbReference type="Proteomes" id="UP000523007">
    <property type="component" value="Unassembled WGS sequence"/>
</dbReference>
<reference evidence="2 3" key="1">
    <citation type="submission" date="2020-08" db="EMBL/GenBank/DDBJ databases">
        <title>Sequencing the genomes of 1000 actinobacteria strains.</title>
        <authorList>
            <person name="Klenk H.-P."/>
        </authorList>
    </citation>
    <scope>NUCLEOTIDE SEQUENCE [LARGE SCALE GENOMIC DNA]</scope>
    <source>
        <strain evidence="2 3">DSM 102030</strain>
    </source>
</reference>
<name>A0A7W7W4U8_9ACTN</name>
<evidence type="ECO:0000256" key="1">
    <source>
        <dbReference type="SAM" id="Phobius"/>
    </source>
</evidence>
<accession>A0A7W7W4U8</accession>
<organism evidence="2 3">
    <name type="scientific">Lipingzhangella halophila</name>
    <dbReference type="NCBI Taxonomy" id="1783352"/>
    <lineage>
        <taxon>Bacteria</taxon>
        <taxon>Bacillati</taxon>
        <taxon>Actinomycetota</taxon>
        <taxon>Actinomycetes</taxon>
        <taxon>Streptosporangiales</taxon>
        <taxon>Nocardiopsidaceae</taxon>
        <taxon>Lipingzhangella</taxon>
    </lineage>
</organism>
<evidence type="ECO:0000313" key="2">
    <source>
        <dbReference type="EMBL" id="MBB4934557.1"/>
    </source>
</evidence>